<feature type="compositionally biased region" description="Basic and acidic residues" evidence="2">
    <location>
        <begin position="433"/>
        <end position="477"/>
    </location>
</feature>
<proteinExistence type="predicted"/>
<feature type="region of interest" description="Disordered" evidence="2">
    <location>
        <begin position="106"/>
        <end position="131"/>
    </location>
</feature>
<organism evidence="3 4">
    <name type="scientific">Anaeramoeba flamelloides</name>
    <dbReference type="NCBI Taxonomy" id="1746091"/>
    <lineage>
        <taxon>Eukaryota</taxon>
        <taxon>Metamonada</taxon>
        <taxon>Anaeramoebidae</taxon>
        <taxon>Anaeramoeba</taxon>
    </lineage>
</organism>
<comment type="caution">
    <text evidence="3">The sequence shown here is derived from an EMBL/GenBank/DDBJ whole genome shotgun (WGS) entry which is preliminary data.</text>
</comment>
<feature type="compositionally biased region" description="Low complexity" evidence="2">
    <location>
        <begin position="502"/>
        <end position="543"/>
    </location>
</feature>
<name>A0ABQ8YH31_9EUKA</name>
<evidence type="ECO:0000256" key="1">
    <source>
        <dbReference type="SAM" id="Coils"/>
    </source>
</evidence>
<evidence type="ECO:0000313" key="4">
    <source>
        <dbReference type="Proteomes" id="UP001150062"/>
    </source>
</evidence>
<gene>
    <name evidence="3" type="ORF">M0813_21691</name>
</gene>
<feature type="coiled-coil region" evidence="1">
    <location>
        <begin position="226"/>
        <end position="284"/>
    </location>
</feature>
<accession>A0ABQ8YH31</accession>
<sequence length="709" mass="84926">MALIQTLNNSEWVNNCSNEENQIARTKNKTKTKNRSFSSTAILHDQNQQKKNQKKKSMIKLLELSRRKKKECEILREEVHKLEQNNNQVSKRNKILCTENGNLKQDLQETKNGLREKDRQNEKLKKQNEEYEQKMDHLLQINKRNAQKTKKTEMKTRLLEKEVEKLEEELFEMKKRQKFNKRSTLSQPTNKVQKQLNQKKTINVYSQLFESELNYSQNESQGSLSLEMYTNQILEMQKKQDQLEKENKYLRQKYDDLLCKRTNIRQIRDQNNNLKSENTLFKKQNLKYQKKIEENKVQTVSKIAYEILLEKSNQLSLALGSVQTKYKDSKLQLHNALKVSKEKQSTINSLTKTLNQQQLIQDLNLISVDNLFDSIKEKFHLNSHPNNNKNTKNLFRSFGVEKNSLYDELNELSELNKDRVKKHKLHSSIIDDNRNRDISDHQNRNINDHHNRNINDNQNRDINDNQNRDINDHRNRNINENQNQNLNDNQNRNINDHHNRNINENQNQNLNKNQNQNQNKSQNNHQNQNKNQNNNQNNNLINNYETKKIRKIEIIEKIEKIGHDNNLKNDKIKNLRSFLNLFLYSIENPDFQFSFFEPLSKIVDLIDQFSTLKKYNINTKQNTDNPESLYLETLNYKWEQLDLYNKQFKSFFEKYNFFPNSKLFQQIVQNLIHKIKALDKIYFKNTKPILNNLQTIKSLFQSNQIMMKK</sequence>
<keyword evidence="1" id="KW-0175">Coiled coil</keyword>
<feature type="compositionally biased region" description="Low complexity" evidence="2">
    <location>
        <begin position="478"/>
        <end position="493"/>
    </location>
</feature>
<protein>
    <submittedName>
        <fullName evidence="3">Uncharacterized protein</fullName>
    </submittedName>
</protein>
<feature type="region of interest" description="Disordered" evidence="2">
    <location>
        <begin position="433"/>
        <end position="543"/>
    </location>
</feature>
<dbReference type="EMBL" id="JAOAOG010000167">
    <property type="protein sequence ID" value="KAJ6243902.1"/>
    <property type="molecule type" value="Genomic_DNA"/>
</dbReference>
<reference evidence="3" key="1">
    <citation type="submission" date="2022-08" db="EMBL/GenBank/DDBJ databases">
        <title>Novel sulfate-reducing endosymbionts in the free-living metamonad Anaeramoeba.</title>
        <authorList>
            <person name="Jerlstrom-Hultqvist J."/>
            <person name="Cepicka I."/>
            <person name="Gallot-Lavallee L."/>
            <person name="Salas-Leiva D."/>
            <person name="Curtis B.A."/>
            <person name="Zahonova K."/>
            <person name="Pipaliya S."/>
            <person name="Dacks J."/>
            <person name="Roger A.J."/>
        </authorList>
    </citation>
    <scope>NUCLEOTIDE SEQUENCE</scope>
    <source>
        <strain evidence="3">Schooner1</strain>
    </source>
</reference>
<evidence type="ECO:0000256" key="2">
    <source>
        <dbReference type="SAM" id="MobiDB-lite"/>
    </source>
</evidence>
<evidence type="ECO:0000313" key="3">
    <source>
        <dbReference type="EMBL" id="KAJ6243902.1"/>
    </source>
</evidence>
<dbReference type="Proteomes" id="UP001150062">
    <property type="component" value="Unassembled WGS sequence"/>
</dbReference>
<keyword evidence="4" id="KW-1185">Reference proteome</keyword>